<dbReference type="InterPro" id="IPR001296">
    <property type="entry name" value="Glyco_trans_1"/>
</dbReference>
<dbReference type="Proteomes" id="UP000621560">
    <property type="component" value="Unassembled WGS sequence"/>
</dbReference>
<evidence type="ECO:0000259" key="2">
    <source>
        <dbReference type="Pfam" id="PF00534"/>
    </source>
</evidence>
<evidence type="ECO:0000313" key="4">
    <source>
        <dbReference type="EMBL" id="MBD2848586.1"/>
    </source>
</evidence>
<organism evidence="4 5">
    <name type="scientific">Paenibacillus sabuli</name>
    <dbReference type="NCBI Taxonomy" id="2772509"/>
    <lineage>
        <taxon>Bacteria</taxon>
        <taxon>Bacillati</taxon>
        <taxon>Bacillota</taxon>
        <taxon>Bacilli</taxon>
        <taxon>Bacillales</taxon>
        <taxon>Paenibacillaceae</taxon>
        <taxon>Paenibacillus</taxon>
    </lineage>
</organism>
<dbReference type="CDD" id="cd03801">
    <property type="entry name" value="GT4_PimA-like"/>
    <property type="match status" value="1"/>
</dbReference>
<comment type="caution">
    <text evidence="4">The sequence shown here is derived from an EMBL/GenBank/DDBJ whole genome shotgun (WGS) entry which is preliminary data.</text>
</comment>
<dbReference type="PANTHER" id="PTHR12526:SF630">
    <property type="entry name" value="GLYCOSYLTRANSFERASE"/>
    <property type="match status" value="1"/>
</dbReference>
<dbReference type="AlphaFoldDB" id="A0A927BZ73"/>
<evidence type="ECO:0000256" key="1">
    <source>
        <dbReference type="SAM" id="MobiDB-lite"/>
    </source>
</evidence>
<dbReference type="EMBL" id="JACXIZ010000077">
    <property type="protein sequence ID" value="MBD2848586.1"/>
    <property type="molecule type" value="Genomic_DNA"/>
</dbReference>
<evidence type="ECO:0000259" key="3">
    <source>
        <dbReference type="Pfam" id="PF13439"/>
    </source>
</evidence>
<proteinExistence type="predicted"/>
<feature type="domain" description="Glycosyltransferase subfamily 4-like N-terminal" evidence="3">
    <location>
        <begin position="13"/>
        <end position="171"/>
    </location>
</feature>
<dbReference type="RefSeq" id="WP_190921680.1">
    <property type="nucleotide sequence ID" value="NZ_JACXIZ010000077.1"/>
</dbReference>
<dbReference type="PANTHER" id="PTHR12526">
    <property type="entry name" value="GLYCOSYLTRANSFERASE"/>
    <property type="match status" value="1"/>
</dbReference>
<dbReference type="SUPFAM" id="SSF53756">
    <property type="entry name" value="UDP-Glycosyltransferase/glycogen phosphorylase"/>
    <property type="match status" value="1"/>
</dbReference>
<reference evidence="4" key="1">
    <citation type="submission" date="2020-09" db="EMBL/GenBank/DDBJ databases">
        <title>A novel bacterium of genus Paenibacillus, isolated from South China Sea.</title>
        <authorList>
            <person name="Huang H."/>
            <person name="Mo K."/>
            <person name="Hu Y."/>
        </authorList>
    </citation>
    <scope>NUCLEOTIDE SEQUENCE</scope>
    <source>
        <strain evidence="4">IB182496</strain>
    </source>
</reference>
<keyword evidence="5" id="KW-1185">Reference proteome</keyword>
<feature type="region of interest" description="Disordered" evidence="1">
    <location>
        <begin position="177"/>
        <end position="209"/>
    </location>
</feature>
<dbReference type="Pfam" id="PF00534">
    <property type="entry name" value="Glycos_transf_1"/>
    <property type="match status" value="1"/>
</dbReference>
<dbReference type="GO" id="GO:0016757">
    <property type="term" value="F:glycosyltransferase activity"/>
    <property type="evidence" value="ECO:0007669"/>
    <property type="project" value="InterPro"/>
</dbReference>
<accession>A0A927BZ73</accession>
<feature type="domain" description="Glycosyl transferase family 1" evidence="2">
    <location>
        <begin position="227"/>
        <end position="360"/>
    </location>
</feature>
<name>A0A927BZ73_9BACL</name>
<dbReference type="Pfam" id="PF13439">
    <property type="entry name" value="Glyco_transf_4"/>
    <property type="match status" value="1"/>
</dbReference>
<evidence type="ECO:0000313" key="5">
    <source>
        <dbReference type="Proteomes" id="UP000621560"/>
    </source>
</evidence>
<gene>
    <name evidence="4" type="ORF">IDH44_25690</name>
</gene>
<dbReference type="InterPro" id="IPR028098">
    <property type="entry name" value="Glyco_trans_4-like_N"/>
</dbReference>
<dbReference type="Gene3D" id="3.40.50.2000">
    <property type="entry name" value="Glycogen Phosphorylase B"/>
    <property type="match status" value="2"/>
</dbReference>
<protein>
    <submittedName>
        <fullName evidence="4">Glycosyltransferase family 4 protein</fullName>
    </submittedName>
</protein>
<sequence length="421" mass="45750">MARIVHVTEFSKGGIETHLNELLIRQSGRHDIYLIAAQQDEAARTLRVAPDRLLLYPYRRHPLAMLQALLHIRRLLRRLAPDIVHVHGTFAGLFVRLALPPGGRRPRVVYCAHGWSFLMDTAPWKRRLYGLAERLLALRTDRVINISANEHRAALRIGIPAAKSSVIYNGISGQEKAENPAARGDAGPEPGSEPGTLSGATEEAGTGDTASAPAVAAADFLGERLPSKPPPIRLLYIGRFDRQKGFDVLMDTFRGADFPGVSLQLVGDAVLGGLACDIPDGVTRLGWVPNAEIGRCIDACDALVVPSRWEGFGIVAIEALRGGKPVIASNRGALPEIVAHGETGYLFDFDRPEQLAAIIRGLDKRALAEMAPACRAAFAARFHAERMLAGIERLYADTLARRPRRRAGRAGWEAGHERGGV</sequence>